<dbReference type="GO" id="GO:0016705">
    <property type="term" value="F:oxidoreductase activity, acting on paired donors, with incorporation or reduction of molecular oxygen"/>
    <property type="evidence" value="ECO:0007669"/>
    <property type="project" value="InterPro"/>
</dbReference>
<dbReference type="CDD" id="cd11029">
    <property type="entry name" value="CYP107-like"/>
    <property type="match status" value="1"/>
</dbReference>
<keyword evidence="2 7" id="KW-0349">Heme</keyword>
<evidence type="ECO:0000256" key="2">
    <source>
        <dbReference type="ARBA" id="ARBA00022617"/>
    </source>
</evidence>
<keyword evidence="4 7" id="KW-0560">Oxidoreductase</keyword>
<dbReference type="EMBL" id="JACHMQ010000001">
    <property type="protein sequence ID" value="MBB6395843.1"/>
    <property type="molecule type" value="Genomic_DNA"/>
</dbReference>
<evidence type="ECO:0000256" key="1">
    <source>
        <dbReference type="ARBA" id="ARBA00010617"/>
    </source>
</evidence>
<reference evidence="8 9" key="1">
    <citation type="submission" date="2020-08" db="EMBL/GenBank/DDBJ databases">
        <title>Sequencing the genomes of 1000 actinobacteria strains.</title>
        <authorList>
            <person name="Klenk H.-P."/>
        </authorList>
    </citation>
    <scope>NUCLEOTIDE SEQUENCE [LARGE SCALE GENOMIC DNA]</scope>
    <source>
        <strain evidence="8 9">DSM 43675</strain>
    </source>
</reference>
<dbReference type="GO" id="GO:0020037">
    <property type="term" value="F:heme binding"/>
    <property type="evidence" value="ECO:0007669"/>
    <property type="project" value="InterPro"/>
</dbReference>
<organism evidence="8 9">
    <name type="scientific">Actinomadura coerulea</name>
    <dbReference type="NCBI Taxonomy" id="46159"/>
    <lineage>
        <taxon>Bacteria</taxon>
        <taxon>Bacillati</taxon>
        <taxon>Actinomycetota</taxon>
        <taxon>Actinomycetes</taxon>
        <taxon>Streptosporangiales</taxon>
        <taxon>Thermomonosporaceae</taxon>
        <taxon>Actinomadura</taxon>
    </lineage>
</organism>
<dbReference type="PANTHER" id="PTHR46696:SF1">
    <property type="entry name" value="CYTOCHROME P450 YJIB-RELATED"/>
    <property type="match status" value="1"/>
</dbReference>
<dbReference type="Pfam" id="PF00067">
    <property type="entry name" value="p450"/>
    <property type="match status" value="2"/>
</dbReference>
<keyword evidence="9" id="KW-1185">Reference proteome</keyword>
<evidence type="ECO:0000313" key="8">
    <source>
        <dbReference type="EMBL" id="MBB6395843.1"/>
    </source>
</evidence>
<evidence type="ECO:0000256" key="3">
    <source>
        <dbReference type="ARBA" id="ARBA00022723"/>
    </source>
</evidence>
<dbReference type="PRINTS" id="PR00359">
    <property type="entry name" value="BP450"/>
</dbReference>
<keyword evidence="3 7" id="KW-0479">Metal-binding</keyword>
<dbReference type="GO" id="GO:0005506">
    <property type="term" value="F:iron ion binding"/>
    <property type="evidence" value="ECO:0007669"/>
    <property type="project" value="InterPro"/>
</dbReference>
<proteinExistence type="inferred from homology"/>
<dbReference type="InterPro" id="IPR001128">
    <property type="entry name" value="Cyt_P450"/>
</dbReference>
<protein>
    <submittedName>
        <fullName evidence="8">Cytochrome P450</fullName>
    </submittedName>
</protein>
<dbReference type="GO" id="GO:0004497">
    <property type="term" value="F:monooxygenase activity"/>
    <property type="evidence" value="ECO:0007669"/>
    <property type="project" value="UniProtKB-KW"/>
</dbReference>
<dbReference type="PANTHER" id="PTHR46696">
    <property type="entry name" value="P450, PUTATIVE (EUROFUNG)-RELATED"/>
    <property type="match status" value="1"/>
</dbReference>
<dbReference type="SUPFAM" id="SSF48264">
    <property type="entry name" value="Cytochrome P450"/>
    <property type="match status" value="1"/>
</dbReference>
<sequence length="409" mass="44953">MERTSMEIPLVIDPAGSDVQGEAAKLRARGPVTPVELPGGVVAWAVTGQEQLKRLLADPRVSKDPNLHWTKWIDGEIAEDWPLSLWVSVRNMFTAYGDDHRRLRTIISRAFTPRRTEALRPDVEEITRSLLDGLAASPGGRADLREAFAYPLPIEVICRLFGVPDETRPALRRCVDGVFNTALTAEEAFANQTEMYGILQDFVAFRRREPADDLAGVLISSRDEDGSRLSEQELVDTLILMISAGHETTVNLLDQAITALLTHPDQYALVRSGEVPWTEVIEEALRWQAPVANLPLRYAVEDIDVDGVTIGKGEAILAVYAAAGRDLALHGDDADLFDVRRANKEHIAFGHGVHYCVGSHLARLEAEIALPALFGRFPDMALAVDPAELRPVESFISNGHRALPVVLGS</sequence>
<evidence type="ECO:0000256" key="6">
    <source>
        <dbReference type="ARBA" id="ARBA00023033"/>
    </source>
</evidence>
<dbReference type="FunFam" id="1.10.630.10:FF:000018">
    <property type="entry name" value="Cytochrome P450 monooxygenase"/>
    <property type="match status" value="1"/>
</dbReference>
<accession>A0A7X0FXZ9</accession>
<dbReference type="PRINTS" id="PR00385">
    <property type="entry name" value="P450"/>
</dbReference>
<comment type="similarity">
    <text evidence="1 7">Belongs to the cytochrome P450 family.</text>
</comment>
<comment type="caution">
    <text evidence="8">The sequence shown here is derived from an EMBL/GenBank/DDBJ whole genome shotgun (WGS) entry which is preliminary data.</text>
</comment>
<keyword evidence="5 7" id="KW-0408">Iron</keyword>
<dbReference type="PROSITE" id="PS00086">
    <property type="entry name" value="CYTOCHROME_P450"/>
    <property type="match status" value="1"/>
</dbReference>
<dbReference type="RefSeq" id="WP_230299031.1">
    <property type="nucleotide sequence ID" value="NZ_JACHMQ010000001.1"/>
</dbReference>
<dbReference type="InterPro" id="IPR017972">
    <property type="entry name" value="Cyt_P450_CS"/>
</dbReference>
<dbReference type="AlphaFoldDB" id="A0A7X0FXZ9"/>
<evidence type="ECO:0000256" key="7">
    <source>
        <dbReference type="RuleBase" id="RU000461"/>
    </source>
</evidence>
<keyword evidence="6 7" id="KW-0503">Monooxygenase</keyword>
<evidence type="ECO:0000313" key="9">
    <source>
        <dbReference type="Proteomes" id="UP000546324"/>
    </source>
</evidence>
<name>A0A7X0FXZ9_9ACTN</name>
<evidence type="ECO:0000256" key="4">
    <source>
        <dbReference type="ARBA" id="ARBA00023002"/>
    </source>
</evidence>
<evidence type="ECO:0000256" key="5">
    <source>
        <dbReference type="ARBA" id="ARBA00023004"/>
    </source>
</evidence>
<dbReference type="InterPro" id="IPR002397">
    <property type="entry name" value="Cyt_P450_B"/>
</dbReference>
<gene>
    <name evidence="8" type="ORF">BKA00_002757</name>
</gene>
<dbReference type="Gene3D" id="1.10.630.10">
    <property type="entry name" value="Cytochrome P450"/>
    <property type="match status" value="1"/>
</dbReference>
<dbReference type="InterPro" id="IPR036396">
    <property type="entry name" value="Cyt_P450_sf"/>
</dbReference>
<dbReference type="Proteomes" id="UP000546324">
    <property type="component" value="Unassembled WGS sequence"/>
</dbReference>